<feature type="signal peptide" evidence="1">
    <location>
        <begin position="1"/>
        <end position="18"/>
    </location>
</feature>
<evidence type="ECO:0000313" key="3">
    <source>
        <dbReference type="Proteomes" id="UP000775213"/>
    </source>
</evidence>
<accession>A0AAV7GMZ6</accession>
<dbReference type="EMBL" id="JAGFBR010000012">
    <property type="protein sequence ID" value="KAH0457521.1"/>
    <property type="molecule type" value="Genomic_DNA"/>
</dbReference>
<name>A0AAV7GMZ6_DENCH</name>
<proteinExistence type="predicted"/>
<keyword evidence="1" id="KW-0732">Signal</keyword>
<keyword evidence="3" id="KW-1185">Reference proteome</keyword>
<gene>
    <name evidence="2" type="ORF">IEQ34_012836</name>
</gene>
<organism evidence="2 3">
    <name type="scientific">Dendrobium chrysotoxum</name>
    <name type="common">Orchid</name>
    <dbReference type="NCBI Taxonomy" id="161865"/>
    <lineage>
        <taxon>Eukaryota</taxon>
        <taxon>Viridiplantae</taxon>
        <taxon>Streptophyta</taxon>
        <taxon>Embryophyta</taxon>
        <taxon>Tracheophyta</taxon>
        <taxon>Spermatophyta</taxon>
        <taxon>Magnoliopsida</taxon>
        <taxon>Liliopsida</taxon>
        <taxon>Asparagales</taxon>
        <taxon>Orchidaceae</taxon>
        <taxon>Epidendroideae</taxon>
        <taxon>Malaxideae</taxon>
        <taxon>Dendrobiinae</taxon>
        <taxon>Dendrobium</taxon>
    </lineage>
</organism>
<sequence>MLLLFIFCWLRRLRPASTNAALTFGHFHARHLRYDFSSSNSSVENSVWFFLWFLLLTVKYLLQKEASPSLAIRFWLKSVPFNSRRLKEFFALFFLCFKEIFVLKNYCRK</sequence>
<protein>
    <recommendedName>
        <fullName evidence="4">Secreted protein</fullName>
    </recommendedName>
</protein>
<dbReference type="AlphaFoldDB" id="A0AAV7GMZ6"/>
<dbReference type="Proteomes" id="UP000775213">
    <property type="component" value="Unassembled WGS sequence"/>
</dbReference>
<evidence type="ECO:0000313" key="2">
    <source>
        <dbReference type="EMBL" id="KAH0457521.1"/>
    </source>
</evidence>
<reference evidence="2 3" key="1">
    <citation type="journal article" date="2021" name="Hortic Res">
        <title>Chromosome-scale assembly of the Dendrobium chrysotoxum genome enhances the understanding of orchid evolution.</title>
        <authorList>
            <person name="Zhang Y."/>
            <person name="Zhang G.Q."/>
            <person name="Zhang D."/>
            <person name="Liu X.D."/>
            <person name="Xu X.Y."/>
            <person name="Sun W.H."/>
            <person name="Yu X."/>
            <person name="Zhu X."/>
            <person name="Wang Z.W."/>
            <person name="Zhao X."/>
            <person name="Zhong W.Y."/>
            <person name="Chen H."/>
            <person name="Yin W.L."/>
            <person name="Huang T."/>
            <person name="Niu S.C."/>
            <person name="Liu Z.J."/>
        </authorList>
    </citation>
    <scope>NUCLEOTIDE SEQUENCE [LARGE SCALE GENOMIC DNA]</scope>
    <source>
        <strain evidence="2">Lindl</strain>
    </source>
</reference>
<comment type="caution">
    <text evidence="2">The sequence shown here is derived from an EMBL/GenBank/DDBJ whole genome shotgun (WGS) entry which is preliminary data.</text>
</comment>
<feature type="chain" id="PRO_5043865843" description="Secreted protein" evidence="1">
    <location>
        <begin position="19"/>
        <end position="109"/>
    </location>
</feature>
<evidence type="ECO:0008006" key="4">
    <source>
        <dbReference type="Google" id="ProtNLM"/>
    </source>
</evidence>
<evidence type="ECO:0000256" key="1">
    <source>
        <dbReference type="SAM" id="SignalP"/>
    </source>
</evidence>